<gene>
    <name evidence="1" type="ORF">ESA94_20330</name>
</gene>
<accession>A0A4Q1CD82</accession>
<sequence>MNSRTEFEITGYIELIYDENSTEFKEALEGYKKCIDKTGTKEDMLKHTAFYVTRFGTDGMVEGVGYVGYNGRKPTEEPYSGIMVSEDYDEFEFNER</sequence>
<proteinExistence type="predicted"/>
<dbReference type="AlphaFoldDB" id="A0A4Q1CD82"/>
<comment type="caution">
    <text evidence="1">The sequence shown here is derived from an EMBL/GenBank/DDBJ whole genome shotgun (WGS) entry which is preliminary data.</text>
</comment>
<dbReference type="Proteomes" id="UP000290204">
    <property type="component" value="Unassembled WGS sequence"/>
</dbReference>
<dbReference type="OrthoDB" id="9985311at2"/>
<evidence type="ECO:0000313" key="2">
    <source>
        <dbReference type="Proteomes" id="UP000290204"/>
    </source>
</evidence>
<organism evidence="1 2">
    <name type="scientific">Lacibacter luteus</name>
    <dbReference type="NCBI Taxonomy" id="2508719"/>
    <lineage>
        <taxon>Bacteria</taxon>
        <taxon>Pseudomonadati</taxon>
        <taxon>Bacteroidota</taxon>
        <taxon>Chitinophagia</taxon>
        <taxon>Chitinophagales</taxon>
        <taxon>Chitinophagaceae</taxon>
        <taxon>Lacibacter</taxon>
    </lineage>
</organism>
<evidence type="ECO:0000313" key="1">
    <source>
        <dbReference type="EMBL" id="RXK57548.1"/>
    </source>
</evidence>
<dbReference type="EMBL" id="SDHW01000009">
    <property type="protein sequence ID" value="RXK57548.1"/>
    <property type="molecule type" value="Genomic_DNA"/>
</dbReference>
<reference evidence="1 2" key="1">
    <citation type="submission" date="2019-01" db="EMBL/GenBank/DDBJ databases">
        <title>Lacibacter sp. strain TTM-7.</title>
        <authorList>
            <person name="Chen W.-M."/>
        </authorList>
    </citation>
    <scope>NUCLEOTIDE SEQUENCE [LARGE SCALE GENOMIC DNA]</scope>
    <source>
        <strain evidence="1 2">TTM-7</strain>
    </source>
</reference>
<keyword evidence="2" id="KW-1185">Reference proteome</keyword>
<dbReference type="RefSeq" id="WP_129132800.1">
    <property type="nucleotide sequence ID" value="NZ_SDHW01000009.1"/>
</dbReference>
<name>A0A4Q1CD82_9BACT</name>
<protein>
    <submittedName>
        <fullName evidence="1">Uncharacterized protein</fullName>
    </submittedName>
</protein>